<accession>A0A0F9EKL0</accession>
<sequence length="47" mass="5852">MGEKEILKIFREWLVKNTFTDEQFINRYCRNIEIEDSIKEFKKLLNK</sequence>
<protein>
    <submittedName>
        <fullName evidence="1">Uncharacterized protein</fullName>
    </submittedName>
</protein>
<name>A0A0F9EKL0_9ZZZZ</name>
<dbReference type="EMBL" id="LAZR01027092">
    <property type="protein sequence ID" value="KKL66791.1"/>
    <property type="molecule type" value="Genomic_DNA"/>
</dbReference>
<evidence type="ECO:0000313" key="1">
    <source>
        <dbReference type="EMBL" id="KKL66791.1"/>
    </source>
</evidence>
<organism evidence="1">
    <name type="scientific">marine sediment metagenome</name>
    <dbReference type="NCBI Taxonomy" id="412755"/>
    <lineage>
        <taxon>unclassified sequences</taxon>
        <taxon>metagenomes</taxon>
        <taxon>ecological metagenomes</taxon>
    </lineage>
</organism>
<reference evidence="1" key="1">
    <citation type="journal article" date="2015" name="Nature">
        <title>Complex archaea that bridge the gap between prokaryotes and eukaryotes.</title>
        <authorList>
            <person name="Spang A."/>
            <person name="Saw J.H."/>
            <person name="Jorgensen S.L."/>
            <person name="Zaremba-Niedzwiedzka K."/>
            <person name="Martijn J."/>
            <person name="Lind A.E."/>
            <person name="van Eijk R."/>
            <person name="Schleper C."/>
            <person name="Guy L."/>
            <person name="Ettema T.J."/>
        </authorList>
    </citation>
    <scope>NUCLEOTIDE SEQUENCE</scope>
</reference>
<proteinExistence type="predicted"/>
<dbReference type="AlphaFoldDB" id="A0A0F9EKL0"/>
<gene>
    <name evidence="1" type="ORF">LCGC14_2141420</name>
</gene>
<comment type="caution">
    <text evidence="1">The sequence shown here is derived from an EMBL/GenBank/DDBJ whole genome shotgun (WGS) entry which is preliminary data.</text>
</comment>